<evidence type="ECO:0000256" key="1">
    <source>
        <dbReference type="ARBA" id="ARBA00004651"/>
    </source>
</evidence>
<dbReference type="InterPro" id="IPR004812">
    <property type="entry name" value="Efflux_drug-R_Bcr/CmlA"/>
</dbReference>
<evidence type="ECO:0000256" key="8">
    <source>
        <dbReference type="RuleBase" id="RU365088"/>
    </source>
</evidence>
<dbReference type="Gene3D" id="1.20.1720.10">
    <property type="entry name" value="Multidrug resistance protein D"/>
    <property type="match status" value="1"/>
</dbReference>
<name>E6KW44_9PAST</name>
<evidence type="ECO:0000313" key="10">
    <source>
        <dbReference type="EMBL" id="EFU68503.1"/>
    </source>
</evidence>
<dbReference type="GO" id="GO:1990961">
    <property type="term" value="P:xenobiotic detoxification by transmembrane export across the plasma membrane"/>
    <property type="evidence" value="ECO:0007669"/>
    <property type="project" value="InterPro"/>
</dbReference>
<dbReference type="CDD" id="cd17320">
    <property type="entry name" value="MFS_MdfA_MDR_like"/>
    <property type="match status" value="1"/>
</dbReference>
<feature type="transmembrane region" description="Helical" evidence="8">
    <location>
        <begin position="110"/>
        <end position="130"/>
    </location>
</feature>
<evidence type="ECO:0000313" key="11">
    <source>
        <dbReference type="Proteomes" id="UP000032871"/>
    </source>
</evidence>
<accession>E6KW44</accession>
<dbReference type="GO" id="GO:0042910">
    <property type="term" value="F:xenobiotic transmembrane transporter activity"/>
    <property type="evidence" value="ECO:0007669"/>
    <property type="project" value="InterPro"/>
</dbReference>
<comment type="caution">
    <text evidence="8">Lacks conserved residue(s) required for the propagation of feature annotation.</text>
</comment>
<dbReference type="SUPFAM" id="SSF103473">
    <property type="entry name" value="MFS general substrate transporter"/>
    <property type="match status" value="1"/>
</dbReference>
<organism evidence="10 11">
    <name type="scientific">Aggregatibacter segnis ATCC 33393</name>
    <dbReference type="NCBI Taxonomy" id="888057"/>
    <lineage>
        <taxon>Bacteria</taxon>
        <taxon>Pseudomonadati</taxon>
        <taxon>Pseudomonadota</taxon>
        <taxon>Gammaproteobacteria</taxon>
        <taxon>Pasteurellales</taxon>
        <taxon>Pasteurellaceae</taxon>
        <taxon>Aggregatibacter</taxon>
    </lineage>
</organism>
<dbReference type="NCBIfam" id="TIGR00710">
    <property type="entry name" value="efflux_Bcr_CflA"/>
    <property type="match status" value="1"/>
</dbReference>
<dbReference type="Pfam" id="PF07690">
    <property type="entry name" value="MFS_1"/>
    <property type="match status" value="1"/>
</dbReference>
<evidence type="ECO:0000256" key="7">
    <source>
        <dbReference type="ARBA" id="ARBA00023136"/>
    </source>
</evidence>
<feature type="transmembrane region" description="Helical" evidence="8">
    <location>
        <begin position="379"/>
        <end position="399"/>
    </location>
</feature>
<feature type="transmembrane region" description="Helical" evidence="8">
    <location>
        <begin position="53"/>
        <end position="72"/>
    </location>
</feature>
<proteinExistence type="inferred from homology"/>
<feature type="transmembrane region" description="Helical" evidence="8">
    <location>
        <begin position="84"/>
        <end position="104"/>
    </location>
</feature>
<feature type="transmembrane region" description="Helical" evidence="8">
    <location>
        <begin position="222"/>
        <end position="252"/>
    </location>
</feature>
<dbReference type="EMBL" id="AEPS01000002">
    <property type="protein sequence ID" value="EFU68503.1"/>
    <property type="molecule type" value="Genomic_DNA"/>
</dbReference>
<sequence length="403" mass="43775">MENPSLSSNKTVKTNFIFVVALGILSMLPPLGVDMYLPAFLNIAQDLQVTNDQVQHTLTAFAYGLALGQLFWGPFGDSFGRKPIILLGVTVSAIAALILTQIHSIGNFTALRFVQGFFGAAPVVLVGALLRDLFDKNALSKMMSTITLVFMIAPLIAPVVGGYIVYFFHWHAIFYVTAFMGLLSILLVFFVVPETHHKENRIPLRLNIIARNFMALWKQKPVLGYMFSTSFAFAGLFAFLTAGSIVYIGIYGIKPENFGYFFMLNIGVMTFSSFLNGRLVAKWGAETMFRLGLGIQGLAGIWLLLVALLDLGFWSMALGVAVFVGQNPLISSNAMASILEKFPNSAGSANSMVGSVRFGIGACMGSLVSLLPINSAAPMLFAMVLCSVIAVVCYVTLTVKHRE</sequence>
<dbReference type="AlphaFoldDB" id="E6KW44"/>
<dbReference type="PANTHER" id="PTHR23502:SF132">
    <property type="entry name" value="POLYAMINE TRANSPORTER 2-RELATED"/>
    <property type="match status" value="1"/>
</dbReference>
<gene>
    <name evidence="10" type="primary">bcr</name>
    <name evidence="10" type="ORF">HMPREF9064_0376</name>
</gene>
<keyword evidence="3 8" id="KW-0813">Transport</keyword>
<dbReference type="GO" id="GO:0005886">
    <property type="term" value="C:plasma membrane"/>
    <property type="evidence" value="ECO:0007669"/>
    <property type="project" value="UniProtKB-SubCell"/>
</dbReference>
<evidence type="ECO:0000256" key="4">
    <source>
        <dbReference type="ARBA" id="ARBA00022475"/>
    </source>
</evidence>
<dbReference type="Proteomes" id="UP000032871">
    <property type="component" value="Unassembled WGS sequence"/>
</dbReference>
<protein>
    <recommendedName>
        <fullName evidence="8">Bcr/CflA family efflux transporter</fullName>
    </recommendedName>
</protein>
<feature type="transmembrane region" description="Helical" evidence="8">
    <location>
        <begin position="142"/>
        <end position="166"/>
    </location>
</feature>
<dbReference type="InterPro" id="IPR020846">
    <property type="entry name" value="MFS_dom"/>
</dbReference>
<dbReference type="PROSITE" id="PS50850">
    <property type="entry name" value="MFS"/>
    <property type="match status" value="1"/>
</dbReference>
<dbReference type="PANTHER" id="PTHR23502">
    <property type="entry name" value="MAJOR FACILITATOR SUPERFAMILY"/>
    <property type="match status" value="1"/>
</dbReference>
<feature type="transmembrane region" description="Helical" evidence="8">
    <location>
        <begin position="12"/>
        <end position="33"/>
    </location>
</feature>
<keyword evidence="11" id="KW-1185">Reference proteome</keyword>
<dbReference type="GO" id="GO:0015385">
    <property type="term" value="F:sodium:proton antiporter activity"/>
    <property type="evidence" value="ECO:0007669"/>
    <property type="project" value="TreeGrafter"/>
</dbReference>
<dbReference type="NCBIfam" id="NF008314">
    <property type="entry name" value="PRK11102.1"/>
    <property type="match status" value="1"/>
</dbReference>
<comment type="subcellular location">
    <subcellularLocation>
        <location evidence="8">Cell inner membrane</location>
        <topology evidence="8">Multi-pass membrane protein</topology>
    </subcellularLocation>
    <subcellularLocation>
        <location evidence="1">Cell membrane</location>
        <topology evidence="1">Multi-pass membrane protein</topology>
    </subcellularLocation>
</comment>
<feature type="domain" description="Major facilitator superfamily (MFS) profile" evidence="9">
    <location>
        <begin position="18"/>
        <end position="402"/>
    </location>
</feature>
<evidence type="ECO:0000256" key="6">
    <source>
        <dbReference type="ARBA" id="ARBA00022989"/>
    </source>
</evidence>
<comment type="similarity">
    <text evidence="2 8">Belongs to the major facilitator superfamily. Bcr/CmlA family.</text>
</comment>
<dbReference type="HOGENOM" id="CLU_001265_47_0_6"/>
<evidence type="ECO:0000256" key="3">
    <source>
        <dbReference type="ARBA" id="ARBA00022448"/>
    </source>
</evidence>
<feature type="transmembrane region" description="Helical" evidence="8">
    <location>
        <begin position="311"/>
        <end position="330"/>
    </location>
</feature>
<dbReference type="InterPro" id="IPR011701">
    <property type="entry name" value="MFS"/>
</dbReference>
<feature type="transmembrane region" description="Helical" evidence="8">
    <location>
        <begin position="258"/>
        <end position="275"/>
    </location>
</feature>
<evidence type="ECO:0000256" key="2">
    <source>
        <dbReference type="ARBA" id="ARBA00006236"/>
    </source>
</evidence>
<feature type="transmembrane region" description="Helical" evidence="8">
    <location>
        <begin position="172"/>
        <end position="192"/>
    </location>
</feature>
<comment type="caution">
    <text evidence="10">The sequence shown here is derived from an EMBL/GenBank/DDBJ whole genome shotgun (WGS) entry which is preliminary data.</text>
</comment>
<evidence type="ECO:0000256" key="5">
    <source>
        <dbReference type="ARBA" id="ARBA00022692"/>
    </source>
</evidence>
<keyword evidence="5 8" id="KW-0812">Transmembrane</keyword>
<keyword evidence="7 8" id="KW-0472">Membrane</keyword>
<dbReference type="InterPro" id="IPR036259">
    <property type="entry name" value="MFS_trans_sf"/>
</dbReference>
<keyword evidence="6 8" id="KW-1133">Transmembrane helix</keyword>
<keyword evidence="4" id="KW-1003">Cell membrane</keyword>
<evidence type="ECO:0000259" key="9">
    <source>
        <dbReference type="PROSITE" id="PS50850"/>
    </source>
</evidence>
<keyword evidence="8" id="KW-0997">Cell inner membrane</keyword>
<dbReference type="FunFam" id="1.20.1720.10:FF:000005">
    <property type="entry name" value="Bcr/CflA family efflux transporter"/>
    <property type="match status" value="1"/>
</dbReference>
<reference evidence="10 11" key="1">
    <citation type="submission" date="2010-12" db="EMBL/GenBank/DDBJ databases">
        <authorList>
            <person name="Muzny D."/>
            <person name="Qin X."/>
            <person name="Deng J."/>
            <person name="Jiang H."/>
            <person name="Liu Y."/>
            <person name="Qu J."/>
            <person name="Song X.-Z."/>
            <person name="Zhang L."/>
            <person name="Thornton R."/>
            <person name="Coyle M."/>
            <person name="Francisco L."/>
            <person name="Jackson L."/>
            <person name="Javaid M."/>
            <person name="Korchina V."/>
            <person name="Kovar C."/>
            <person name="Mata R."/>
            <person name="Mathew T."/>
            <person name="Ngo R."/>
            <person name="Nguyen L."/>
            <person name="Nguyen N."/>
            <person name="Okwuonu G."/>
            <person name="Ongeri F."/>
            <person name="Pham C."/>
            <person name="Simmons D."/>
            <person name="Wilczek-Boney K."/>
            <person name="Hale W."/>
            <person name="Jakkamsetti A."/>
            <person name="Pham P."/>
            <person name="Ruth R."/>
            <person name="San Lucas F."/>
            <person name="Warren J."/>
            <person name="Zhang J."/>
            <person name="Zhao Z."/>
            <person name="Zhou C."/>
            <person name="Zhu D."/>
            <person name="Lee S."/>
            <person name="Bess C."/>
            <person name="Blankenburg K."/>
            <person name="Forbes L."/>
            <person name="Fu Q."/>
            <person name="Gubbala S."/>
            <person name="Hirani K."/>
            <person name="Jayaseelan J.C."/>
            <person name="Lara F."/>
            <person name="Munidasa M."/>
            <person name="Palculict T."/>
            <person name="Patil S."/>
            <person name="Pu L.-L."/>
            <person name="Saada N."/>
            <person name="Tang L."/>
            <person name="Weissenberger G."/>
            <person name="Zhu Y."/>
            <person name="Hemphill L."/>
            <person name="Shang Y."/>
            <person name="Youmans B."/>
            <person name="Ayvaz T."/>
            <person name="Ross M."/>
            <person name="Santibanez J."/>
            <person name="Aqrawi P."/>
            <person name="Gross S."/>
            <person name="Joshi V."/>
            <person name="Fowler G."/>
            <person name="Nazareth L."/>
            <person name="Reid J."/>
            <person name="Worley K."/>
            <person name="Petrosino J."/>
            <person name="Highlander S."/>
            <person name="Gibbs R."/>
        </authorList>
    </citation>
    <scope>NUCLEOTIDE SEQUENCE [LARGE SCALE GENOMIC DNA]</scope>
    <source>
        <strain evidence="10 11">ATCC 33393</strain>
    </source>
</reference>
<dbReference type="STRING" id="739.GCA_001059425_00837"/>